<evidence type="ECO:0000313" key="1">
    <source>
        <dbReference type="EMBL" id="RMZ70967.1"/>
    </source>
</evidence>
<name>A0A3M7M904_9PLEO</name>
<protein>
    <submittedName>
        <fullName evidence="1">Galactinol synthase</fullName>
    </submittedName>
</protein>
<dbReference type="PANTHER" id="PTHR11183">
    <property type="entry name" value="GLYCOGENIN SUBFAMILY MEMBER"/>
    <property type="match status" value="1"/>
</dbReference>
<dbReference type="Gene3D" id="3.90.550.10">
    <property type="entry name" value="Spore Coat Polysaccharide Biosynthesis Protein SpsA, Chain A"/>
    <property type="match status" value="1"/>
</dbReference>
<dbReference type="InterPro" id="IPR050587">
    <property type="entry name" value="GNT1/Glycosyltrans_8"/>
</dbReference>
<dbReference type="OrthoDB" id="2014201at2759"/>
<dbReference type="InterPro" id="IPR029044">
    <property type="entry name" value="Nucleotide-diphossugar_trans"/>
</dbReference>
<dbReference type="EMBL" id="KE747825">
    <property type="protein sequence ID" value="RMZ70967.1"/>
    <property type="molecule type" value="Genomic_DNA"/>
</dbReference>
<sequence length="377" mass="42128">MSPPDQPPPKNAYITLLTRPSYLAGALLLAYTLTRHSPTTPLIITYTPSTLPSSCIAALQTEAQYSNIRLHPVEHLRLPDPPEGENGGSGGMVAERFADTWTKLRVFDIWAREESDGGGQWDTLCWLDADMMIFSDPSPMVFGPEQATFLKGGDGLRVMAVHTCVCNLDADAWAPREWKKENCAMSDLTGPEQLATVGAKGQCYTRRNFNSGTFCWRPGPHISSFVKSKFEEVGSQRLRGMAFPDQDFLNEAFDNGRWGPLSWKVNALKTWRYWHRNFWVSDDDVAVCHYIVDKPWAARVGKDGVAGYKGEDGVTHTWWWEEFSRWEEERKGLGEGGLLDEVKRYVAGEEGGGEVGEEMRAIGGGAQGWAKKWEGRG</sequence>
<dbReference type="SUPFAM" id="SSF53448">
    <property type="entry name" value="Nucleotide-diphospho-sugar transferases"/>
    <property type="match status" value="1"/>
</dbReference>
<keyword evidence="2" id="KW-1185">Reference proteome</keyword>
<reference evidence="1 2" key="1">
    <citation type="journal article" date="2014" name="PLoS ONE">
        <title>De novo Genome Assembly of the Fungal Plant Pathogen Pyrenophora semeniperda.</title>
        <authorList>
            <person name="Soliai M.M."/>
            <person name="Meyer S.E."/>
            <person name="Udall J.A."/>
            <person name="Elzinga D.E."/>
            <person name="Hermansen R.A."/>
            <person name="Bodily P.M."/>
            <person name="Hart A.A."/>
            <person name="Coleman C.E."/>
        </authorList>
    </citation>
    <scope>NUCLEOTIDE SEQUENCE [LARGE SCALE GENOMIC DNA]</scope>
    <source>
        <strain evidence="1 2">CCB06</strain>
        <tissue evidence="1">Mycelium</tissue>
    </source>
</reference>
<gene>
    <name evidence="1" type="ORF">GMOD_00008637</name>
</gene>
<evidence type="ECO:0000313" key="2">
    <source>
        <dbReference type="Proteomes" id="UP000265663"/>
    </source>
</evidence>
<accession>A0A3M7M904</accession>
<dbReference type="AlphaFoldDB" id="A0A3M7M904"/>
<proteinExistence type="predicted"/>
<dbReference type="Proteomes" id="UP000265663">
    <property type="component" value="Unassembled WGS sequence"/>
</dbReference>
<organism evidence="1 2">
    <name type="scientific">Pyrenophora seminiperda CCB06</name>
    <dbReference type="NCBI Taxonomy" id="1302712"/>
    <lineage>
        <taxon>Eukaryota</taxon>
        <taxon>Fungi</taxon>
        <taxon>Dikarya</taxon>
        <taxon>Ascomycota</taxon>
        <taxon>Pezizomycotina</taxon>
        <taxon>Dothideomycetes</taxon>
        <taxon>Pleosporomycetidae</taxon>
        <taxon>Pleosporales</taxon>
        <taxon>Pleosporineae</taxon>
        <taxon>Pleosporaceae</taxon>
        <taxon>Pyrenophora</taxon>
    </lineage>
</organism>